<comment type="caution">
    <text evidence="2">The sequence shown here is derived from an EMBL/GenBank/DDBJ whole genome shotgun (WGS) entry which is preliminary data.</text>
</comment>
<name>A0A834VRE2_9PLEO</name>
<evidence type="ECO:0000256" key="1">
    <source>
        <dbReference type="SAM" id="SignalP"/>
    </source>
</evidence>
<keyword evidence="1" id="KW-0732">Signal</keyword>
<proteinExistence type="predicted"/>
<dbReference type="EMBL" id="NQIK02000004">
    <property type="protein sequence ID" value="KAF7571372.1"/>
    <property type="molecule type" value="Genomic_DNA"/>
</dbReference>
<dbReference type="Proteomes" id="UP000245464">
    <property type="component" value="Chromosome 4"/>
</dbReference>
<reference evidence="2" key="1">
    <citation type="journal article" date="2018" name="BMC Genomics">
        <title>Comparative genomics of the wheat fungal pathogen Pyrenophora tritici-repentis reveals chromosomal variations and genome plasticity.</title>
        <authorList>
            <person name="Moolhuijzen P."/>
            <person name="See P.T."/>
            <person name="Hane J.K."/>
            <person name="Shi G."/>
            <person name="Liu Z."/>
            <person name="Oliver R.P."/>
            <person name="Moffat C.S."/>
        </authorList>
    </citation>
    <scope>NUCLEOTIDE SEQUENCE [LARGE SCALE GENOMIC DNA]</scope>
    <source>
        <strain evidence="2">M4</strain>
    </source>
</reference>
<organism evidence="2 3">
    <name type="scientific">Pyrenophora tritici-repentis</name>
    <dbReference type="NCBI Taxonomy" id="45151"/>
    <lineage>
        <taxon>Eukaryota</taxon>
        <taxon>Fungi</taxon>
        <taxon>Dikarya</taxon>
        <taxon>Ascomycota</taxon>
        <taxon>Pezizomycotina</taxon>
        <taxon>Dothideomycetes</taxon>
        <taxon>Pleosporomycetidae</taxon>
        <taxon>Pleosporales</taxon>
        <taxon>Pleosporineae</taxon>
        <taxon>Pleosporaceae</taxon>
        <taxon>Pyrenophora</taxon>
    </lineage>
</organism>
<evidence type="ECO:0000313" key="2">
    <source>
        <dbReference type="EMBL" id="KAF7571372.1"/>
    </source>
</evidence>
<dbReference type="GeneID" id="6342608"/>
<dbReference type="KEGG" id="ptrr:6342608"/>
<protein>
    <submittedName>
        <fullName evidence="2">Uncharacterized protein</fullName>
    </submittedName>
</protein>
<sequence length="246" mass="26961">MWTSNNPKLLLFTISGLLTTAFVNAQNSSCGSQRQEFRAVNSTGQQEFTWNSSYAGDDPWYVSVLVGPPGPKFDDRFDIRGNAYISVPGNVPNNTKICNYRYQSINATLESGGENSCSGVISSDCMDHLNKALLSPAFYCPSSDTGSTSEEFKKACPMLSGGSHSLYFVDMANSTCAYTDMPEVQIPDNYNTFRTATSVEVASNIDENVTTDQIYDLMTRQTIPVVLLGRFADPESNLVQSSVEFC</sequence>
<dbReference type="RefSeq" id="XP_065962519.1">
    <property type="nucleotide sequence ID" value="XM_066106851.1"/>
</dbReference>
<feature type="signal peptide" evidence="1">
    <location>
        <begin position="1"/>
        <end position="25"/>
    </location>
</feature>
<dbReference type="AlphaFoldDB" id="A0A834VRE2"/>
<evidence type="ECO:0000313" key="3">
    <source>
        <dbReference type="Proteomes" id="UP000245464"/>
    </source>
</evidence>
<accession>A0A834VRE2</accession>
<feature type="chain" id="PRO_5032545638" evidence="1">
    <location>
        <begin position="26"/>
        <end position="246"/>
    </location>
</feature>
<gene>
    <name evidence="2" type="ORF">PtrM4_088720</name>
</gene>